<accession>A0A5Q0CAY2</accession>
<protein>
    <submittedName>
        <fullName evidence="7">(2Fe-2S)-binding protein</fullName>
    </submittedName>
</protein>
<dbReference type="InterPro" id="IPR002888">
    <property type="entry name" value="2Fe-2S-bd"/>
</dbReference>
<organism evidence="7 8">
    <name type="scientific">Rhizobium grahamii</name>
    <dbReference type="NCBI Taxonomy" id="1120045"/>
    <lineage>
        <taxon>Bacteria</taxon>
        <taxon>Pseudomonadati</taxon>
        <taxon>Pseudomonadota</taxon>
        <taxon>Alphaproteobacteria</taxon>
        <taxon>Hyphomicrobiales</taxon>
        <taxon>Rhizobiaceae</taxon>
        <taxon>Rhizobium/Agrobacterium group</taxon>
        <taxon>Rhizobium</taxon>
    </lineage>
</organism>
<dbReference type="InterPro" id="IPR036884">
    <property type="entry name" value="2Fe-2S-bd_dom_sf"/>
</dbReference>
<feature type="domain" description="2Fe-2S ferredoxin-type" evidence="6">
    <location>
        <begin position="7"/>
        <end position="83"/>
    </location>
</feature>
<dbReference type="SUPFAM" id="SSF47741">
    <property type="entry name" value="CO dehydrogenase ISP C-domain like"/>
    <property type="match status" value="1"/>
</dbReference>
<dbReference type="PANTHER" id="PTHR44379:SF5">
    <property type="entry name" value="OXIDOREDUCTASE WITH IRON-SULFUR SUBUNIT"/>
    <property type="match status" value="1"/>
</dbReference>
<keyword evidence="7" id="KW-0614">Plasmid</keyword>
<dbReference type="SUPFAM" id="SSF54292">
    <property type="entry name" value="2Fe-2S ferredoxin-like"/>
    <property type="match status" value="1"/>
</dbReference>
<evidence type="ECO:0000256" key="2">
    <source>
        <dbReference type="ARBA" id="ARBA00022723"/>
    </source>
</evidence>
<dbReference type="InterPro" id="IPR012675">
    <property type="entry name" value="Beta-grasp_dom_sf"/>
</dbReference>
<dbReference type="KEGG" id="rgr:FZ934_19595"/>
<dbReference type="InterPro" id="IPR006058">
    <property type="entry name" value="2Fe2S_fd_BS"/>
</dbReference>
<dbReference type="EMBL" id="CP043499">
    <property type="protein sequence ID" value="QFY62593.1"/>
    <property type="molecule type" value="Genomic_DNA"/>
</dbReference>
<dbReference type="RefSeq" id="WP_153272585.1">
    <property type="nucleotide sequence ID" value="NZ_CP043499.1"/>
</dbReference>
<evidence type="ECO:0000313" key="7">
    <source>
        <dbReference type="EMBL" id="QFY62593.1"/>
    </source>
</evidence>
<dbReference type="InterPro" id="IPR001041">
    <property type="entry name" value="2Fe-2S_ferredoxin-type"/>
</dbReference>
<keyword evidence="4" id="KW-0408">Iron</keyword>
<keyword evidence="5" id="KW-0411">Iron-sulfur</keyword>
<evidence type="ECO:0000256" key="4">
    <source>
        <dbReference type="ARBA" id="ARBA00023004"/>
    </source>
</evidence>
<dbReference type="GO" id="GO:0051537">
    <property type="term" value="F:2 iron, 2 sulfur cluster binding"/>
    <property type="evidence" value="ECO:0007669"/>
    <property type="project" value="UniProtKB-KW"/>
</dbReference>
<evidence type="ECO:0000256" key="5">
    <source>
        <dbReference type="ARBA" id="ARBA00023014"/>
    </source>
</evidence>
<evidence type="ECO:0000256" key="1">
    <source>
        <dbReference type="ARBA" id="ARBA00022714"/>
    </source>
</evidence>
<dbReference type="OrthoDB" id="9792018at2"/>
<dbReference type="Gene3D" id="3.10.20.30">
    <property type="match status" value="1"/>
</dbReference>
<dbReference type="PROSITE" id="PS00197">
    <property type="entry name" value="2FE2S_FER_1"/>
    <property type="match status" value="1"/>
</dbReference>
<keyword evidence="1" id="KW-0001">2Fe-2S</keyword>
<evidence type="ECO:0000256" key="3">
    <source>
        <dbReference type="ARBA" id="ARBA00023002"/>
    </source>
</evidence>
<keyword evidence="2" id="KW-0479">Metal-binding</keyword>
<dbReference type="GO" id="GO:0016491">
    <property type="term" value="F:oxidoreductase activity"/>
    <property type="evidence" value="ECO:0007669"/>
    <property type="project" value="UniProtKB-KW"/>
</dbReference>
<dbReference type="Gene3D" id="1.10.150.120">
    <property type="entry name" value="[2Fe-2S]-binding domain"/>
    <property type="match status" value="1"/>
</dbReference>
<dbReference type="AlphaFoldDB" id="A0A5Q0CAY2"/>
<keyword evidence="8" id="KW-1185">Reference proteome</keyword>
<dbReference type="GO" id="GO:0046872">
    <property type="term" value="F:metal ion binding"/>
    <property type="evidence" value="ECO:0007669"/>
    <property type="project" value="UniProtKB-KW"/>
</dbReference>
<reference evidence="7 8" key="1">
    <citation type="submission" date="2019-08" db="EMBL/GenBank/DDBJ databases">
        <title>Prosopis cineraria nodule microbiome.</title>
        <authorList>
            <person name="Ali R."/>
            <person name="Chaluvadi S.R."/>
            <person name="Wang X."/>
        </authorList>
    </citation>
    <scope>NUCLEOTIDE SEQUENCE [LARGE SCALE GENOMIC DNA]</scope>
    <source>
        <strain evidence="7 8">BG7</strain>
        <plasmid evidence="7 8">unnamed</plasmid>
    </source>
</reference>
<dbReference type="InterPro" id="IPR051452">
    <property type="entry name" value="Diverse_Oxidoreductases"/>
</dbReference>
<sequence>MSATTSLPLRFRLNGETVLLNAEPDRRLSDILREDLGLTASKNGCGIGRCGACMVLMNRQAVNGCLVMAWQLQDAEIISPEGLDDLDIARTVKAGLVQENAFQCGYCAPGFTISLVSLLGERPDATEADVLTALEGNVCRCTGYHSIIRGALNAIDQIRASQASSGED</sequence>
<evidence type="ECO:0000313" key="8">
    <source>
        <dbReference type="Proteomes" id="UP000326881"/>
    </source>
</evidence>
<gene>
    <name evidence="7" type="ORF">FZ934_19595</name>
</gene>
<geneLocation type="plasmid" evidence="7 8">
    <name>unnamed</name>
</geneLocation>
<dbReference type="InterPro" id="IPR036010">
    <property type="entry name" value="2Fe-2S_ferredoxin-like_sf"/>
</dbReference>
<proteinExistence type="predicted"/>
<dbReference type="PROSITE" id="PS51085">
    <property type="entry name" value="2FE2S_FER_2"/>
    <property type="match status" value="1"/>
</dbReference>
<evidence type="ECO:0000259" key="6">
    <source>
        <dbReference type="PROSITE" id="PS51085"/>
    </source>
</evidence>
<dbReference type="Proteomes" id="UP000326881">
    <property type="component" value="Plasmid unnamed"/>
</dbReference>
<name>A0A5Q0CAY2_9HYPH</name>
<dbReference type="PANTHER" id="PTHR44379">
    <property type="entry name" value="OXIDOREDUCTASE WITH IRON-SULFUR SUBUNIT"/>
    <property type="match status" value="1"/>
</dbReference>
<dbReference type="Pfam" id="PF01799">
    <property type="entry name" value="Fer2_2"/>
    <property type="match status" value="1"/>
</dbReference>
<dbReference type="Pfam" id="PF00111">
    <property type="entry name" value="Fer2"/>
    <property type="match status" value="1"/>
</dbReference>
<keyword evidence="3" id="KW-0560">Oxidoreductase</keyword>